<evidence type="ECO:0000256" key="1">
    <source>
        <dbReference type="ARBA" id="ARBA00001013"/>
    </source>
</evidence>
<dbReference type="GO" id="GO:0004348">
    <property type="term" value="F:glucosylceramidase activity"/>
    <property type="evidence" value="ECO:0007669"/>
    <property type="project" value="UniProtKB-EC"/>
</dbReference>
<dbReference type="Pfam" id="PF02055">
    <property type="entry name" value="Glyco_hydro_30"/>
    <property type="match status" value="1"/>
</dbReference>
<dbReference type="GO" id="GO:0016020">
    <property type="term" value="C:membrane"/>
    <property type="evidence" value="ECO:0007669"/>
    <property type="project" value="GOC"/>
</dbReference>
<organism evidence="8 9">
    <name type="scientific">Acrobeloides nanus</name>
    <dbReference type="NCBI Taxonomy" id="290746"/>
    <lineage>
        <taxon>Eukaryota</taxon>
        <taxon>Metazoa</taxon>
        <taxon>Ecdysozoa</taxon>
        <taxon>Nematoda</taxon>
        <taxon>Chromadorea</taxon>
        <taxon>Rhabditida</taxon>
        <taxon>Tylenchina</taxon>
        <taxon>Cephalobomorpha</taxon>
        <taxon>Cephaloboidea</taxon>
        <taxon>Cephalobidae</taxon>
        <taxon>Acrobeloides</taxon>
    </lineage>
</organism>
<keyword evidence="6" id="KW-0326">Glycosidase</keyword>
<dbReference type="PRINTS" id="PR00843">
    <property type="entry name" value="GLHYDRLASE30"/>
</dbReference>
<evidence type="ECO:0000256" key="2">
    <source>
        <dbReference type="ARBA" id="ARBA00005382"/>
    </source>
</evidence>
<evidence type="ECO:0000256" key="5">
    <source>
        <dbReference type="ARBA" id="ARBA00022801"/>
    </source>
</evidence>
<dbReference type="EC" id="3.2.1.45" evidence="3 6"/>
<dbReference type="PANTHER" id="PTHR11069">
    <property type="entry name" value="GLUCOSYLCERAMIDASE"/>
    <property type="match status" value="1"/>
</dbReference>
<dbReference type="InterPro" id="IPR017853">
    <property type="entry name" value="GH"/>
</dbReference>
<name>A0A914E178_9BILA</name>
<keyword evidence="4" id="KW-0732">Signal</keyword>
<evidence type="ECO:0000256" key="4">
    <source>
        <dbReference type="ARBA" id="ARBA00022729"/>
    </source>
</evidence>
<keyword evidence="5 6" id="KW-0378">Hydrolase</keyword>
<reference evidence="9" key="1">
    <citation type="submission" date="2022-11" db="UniProtKB">
        <authorList>
            <consortium name="WormBaseParasite"/>
        </authorList>
    </citation>
    <scope>IDENTIFICATION</scope>
</reference>
<evidence type="ECO:0000256" key="6">
    <source>
        <dbReference type="RuleBase" id="RU361188"/>
    </source>
</evidence>
<dbReference type="InterPro" id="IPR033453">
    <property type="entry name" value="Glyco_hydro_30_TIM-barrel"/>
</dbReference>
<evidence type="ECO:0000313" key="8">
    <source>
        <dbReference type="Proteomes" id="UP000887540"/>
    </source>
</evidence>
<dbReference type="GO" id="GO:0006680">
    <property type="term" value="P:glucosylceramide catabolic process"/>
    <property type="evidence" value="ECO:0007669"/>
    <property type="project" value="TreeGrafter"/>
</dbReference>
<evidence type="ECO:0000313" key="9">
    <source>
        <dbReference type="WBParaSite" id="ACRNAN_scaffold5020.g28650.t1"/>
    </source>
</evidence>
<evidence type="ECO:0000256" key="3">
    <source>
        <dbReference type="ARBA" id="ARBA00012658"/>
    </source>
</evidence>
<dbReference type="InterPro" id="IPR001139">
    <property type="entry name" value="Glyco_hydro_30"/>
</dbReference>
<keyword evidence="6" id="KW-0746">Sphingolipid metabolism</keyword>
<comment type="catalytic activity">
    <reaction evidence="1">
        <text>a beta-D-glucosyl-(1&lt;-&gt;1')-N-acylsphing-4-enine + H2O = an N-acylsphing-4-enine + D-glucose</text>
        <dbReference type="Rhea" id="RHEA:13269"/>
        <dbReference type="ChEBI" id="CHEBI:4167"/>
        <dbReference type="ChEBI" id="CHEBI:15377"/>
        <dbReference type="ChEBI" id="CHEBI:22801"/>
        <dbReference type="ChEBI" id="CHEBI:52639"/>
        <dbReference type="EC" id="3.2.1.45"/>
    </reaction>
    <physiologicalReaction direction="left-to-right" evidence="1">
        <dbReference type="Rhea" id="RHEA:13270"/>
    </physiologicalReaction>
</comment>
<dbReference type="WBParaSite" id="ACRNAN_scaffold5020.g28650.t1">
    <property type="protein sequence ID" value="ACRNAN_scaffold5020.g28650.t1"/>
    <property type="gene ID" value="ACRNAN_scaffold5020.g28650"/>
</dbReference>
<dbReference type="Gene3D" id="3.20.20.80">
    <property type="entry name" value="Glycosidases"/>
    <property type="match status" value="1"/>
</dbReference>
<keyword evidence="8" id="KW-1185">Reference proteome</keyword>
<keyword evidence="6" id="KW-0443">Lipid metabolism</keyword>
<proteinExistence type="inferred from homology"/>
<feature type="domain" description="Glycosyl hydrolase family 30 TIM-barrel" evidence="7">
    <location>
        <begin position="47"/>
        <end position="197"/>
    </location>
</feature>
<accession>A0A914E178</accession>
<dbReference type="PANTHER" id="PTHR11069:SF23">
    <property type="entry name" value="LYSOSOMAL ACID GLUCOSYLCERAMIDASE"/>
    <property type="match status" value="1"/>
</dbReference>
<evidence type="ECO:0000259" key="7">
    <source>
        <dbReference type="Pfam" id="PF02055"/>
    </source>
</evidence>
<dbReference type="SUPFAM" id="SSF51445">
    <property type="entry name" value="(Trans)glycosidases"/>
    <property type="match status" value="1"/>
</dbReference>
<protein>
    <recommendedName>
        <fullName evidence="3 6">Glucosylceramidase</fullName>
        <ecNumber evidence="3 6">3.2.1.45</ecNumber>
    </recommendedName>
</protein>
<sequence>MFLIILIFLSSLSGQRFHTEQFDLTTDSANSNDIVITIDSSIKYQQIHGFGGAFTGTASYNIMKLANGSRINLMNSYFGQTGNGYTTCRVTLAASDFSIKGYSYDDCPGVSQNCTDFNLTYFKLDELEDIAYKIPAIQLAQSFAGNNLKLFGSPWSPPAWMKNNTNISGQSDAVIRGSFAGNDSAYWNTYANYFYRYSLIKRLHHLLMELPFIGMMMYNLKSTIPFLSIYTLNIRING</sequence>
<comment type="similarity">
    <text evidence="2 6">Belongs to the glycosyl hydrolase 30 family.</text>
</comment>
<dbReference type="AlphaFoldDB" id="A0A914E178"/>
<dbReference type="Proteomes" id="UP000887540">
    <property type="component" value="Unplaced"/>
</dbReference>